<dbReference type="Proteomes" id="UP000708208">
    <property type="component" value="Unassembled WGS sequence"/>
</dbReference>
<dbReference type="InterPro" id="IPR000242">
    <property type="entry name" value="PTP_cat"/>
</dbReference>
<keyword evidence="6" id="KW-0206">Cytoskeleton</keyword>
<feature type="compositionally biased region" description="Low complexity" evidence="7">
    <location>
        <begin position="583"/>
        <end position="599"/>
    </location>
</feature>
<dbReference type="PROSITE" id="PS50056">
    <property type="entry name" value="TYR_PHOSPHATASE_2"/>
    <property type="match status" value="1"/>
</dbReference>
<dbReference type="InterPro" id="IPR018980">
    <property type="entry name" value="FERM_PH-like_C"/>
</dbReference>
<dbReference type="InterPro" id="IPR003595">
    <property type="entry name" value="Tyr_Pase_cat"/>
</dbReference>
<dbReference type="GO" id="GO:0048666">
    <property type="term" value="P:neuron development"/>
    <property type="evidence" value="ECO:0007669"/>
    <property type="project" value="UniProtKB-ARBA"/>
</dbReference>
<dbReference type="PROSITE" id="PS00660">
    <property type="entry name" value="FERM_1"/>
    <property type="match status" value="1"/>
</dbReference>
<evidence type="ECO:0000256" key="6">
    <source>
        <dbReference type="ARBA" id="ARBA00023212"/>
    </source>
</evidence>
<feature type="compositionally biased region" description="Low complexity" evidence="7">
    <location>
        <begin position="621"/>
        <end position="651"/>
    </location>
</feature>
<keyword evidence="8" id="KW-1133">Transmembrane helix</keyword>
<feature type="region of interest" description="Disordered" evidence="7">
    <location>
        <begin position="671"/>
        <end position="714"/>
    </location>
</feature>
<sequence>YSVYVGFGAICSLVAGSTNRKKDYQLELLDNGTMECTLDADSSGKDCLLNISQRLGLHQPEFFGLRYISRGVPPRQRWVELEKPLKKQLEKHAQDSQLSLGVMFYVADVNLFKDEMARYHYFLQLKSDVIDGKLNCNIDQAISLAAYSLQAEFGDYDPERHTIEYLRDFAILPKELSSESKYADINLDALHEAVARQYSSLVGFPTPLAEIYYIMVAQQLDGYGQEAYPAKDDAGNDILICVSLNGLVIRRRDWTHVGVFRWSDIKSLIGHKRLFVVEKAQSQRTMQFHFTDPEVAKYVRKMCILQSTFCKQHLQNESVESNHRGHSYIATQDTDGSAHLGFMGNMRSTPDLIAPSLAVHHSGSQYSLNNNCFTPNSGSNLSSSGFSLHLLQNQQSASTQAPTGSQNLPINANSQQFHHSLQELPLTRSFTPSTNILPSTTAADTFQSLLPSYRPAPDYETAVQLKYGVNSNQLYFEGQSTSTSEDEPIYQNEIVSQIHSIELRDSLPKTQNVRIESGGNTSQNQTAGVQQTQVEDQHMYMYKPPPPYPGPKFDTQLEGNTLTPPVKTSRNQTPSPKQQKNEITVSASTSSISSNTVNGVTSAANNTVTASSLLEKQGSNSSNVAQPQASPSPSASYTASSARSSSASITSKTTLGKKQFNVSAASISSSLSSATNSGSSLQGKYSKNVGRKDGLPHKQHQRHSGLDTDKNKERKLYGKPIDANILEEYQGIPRAKSNPIFTVAVKKENSKRNRCPNILPYEDNLIRLNPSRQNPSGYINASPVSAYLSGRDWKYIVGQIPLAGYAPAVWQMIWETEAKIIAVLERDSTAPFYPPDSTSPFTFNEFQIAENKERSNSATIAREFTLTYTPKKKQRKVWILPYEEEWKDDVPIHTEHFLCFLEEVNSIQRKVSDPSTPLVVFCGTGAGRSGVLILSDLLLHAADSGHKVRCDNLLEELRKQRMMMVSSASQKCASLSATNQRCNIPNLFDLGQNIHISRNLKMKFWSTSLILLLGTIVGKTYCDNVEIPEESSSGSSRVVIEGKVIPPMKKVTPEWLVQTQIFLNGGEHVGLLKEDGTFTIAGVSAGSYTVDIIHPQFAYESARVDVTSKGKIRARKIREQWRITDVLLSPMVLMMILPLVLIVILPKMMSDPETRREMEQVSLPKYEMPEMSEMLTSFFGGGKDADGERKGQKALKNKKHN</sequence>
<dbReference type="OrthoDB" id="10012364at2759"/>
<dbReference type="InterPro" id="IPR019008">
    <property type="entry name" value="Beta_sandwich_EMC7"/>
</dbReference>
<evidence type="ECO:0000259" key="11">
    <source>
        <dbReference type="PROSITE" id="PS50057"/>
    </source>
</evidence>
<gene>
    <name evidence="12" type="ORF">AFUS01_LOCUS28972</name>
</gene>
<protein>
    <submittedName>
        <fullName evidence="12">Uncharacterized protein</fullName>
    </submittedName>
</protein>
<feature type="domain" description="Tyrosine-protein phosphatase" evidence="9">
    <location>
        <begin position="725"/>
        <end position="970"/>
    </location>
</feature>
<evidence type="ECO:0000259" key="10">
    <source>
        <dbReference type="PROSITE" id="PS50056"/>
    </source>
</evidence>
<feature type="non-terminal residue" evidence="12">
    <location>
        <position position="1"/>
    </location>
</feature>
<dbReference type="SMART" id="SM00404">
    <property type="entry name" value="PTPc_motif"/>
    <property type="match status" value="1"/>
</dbReference>
<dbReference type="InterPro" id="IPR041782">
    <property type="entry name" value="PTPN14/21_FERM_C"/>
</dbReference>
<comment type="subcellular location">
    <subcellularLocation>
        <location evidence="2">Cell junction</location>
    </subcellularLocation>
    <subcellularLocation>
        <location evidence="1">Cytoplasm</location>
        <location evidence="1">Cytoskeleton</location>
    </subcellularLocation>
</comment>
<dbReference type="InterPro" id="IPR019748">
    <property type="entry name" value="FERM_central"/>
</dbReference>
<evidence type="ECO:0000256" key="4">
    <source>
        <dbReference type="ARBA" id="ARBA00022490"/>
    </source>
</evidence>
<feature type="compositionally biased region" description="Polar residues" evidence="7">
    <location>
        <begin position="557"/>
        <end position="582"/>
    </location>
</feature>
<feature type="region of interest" description="Disordered" evidence="7">
    <location>
        <begin position="616"/>
        <end position="652"/>
    </location>
</feature>
<evidence type="ECO:0000256" key="1">
    <source>
        <dbReference type="ARBA" id="ARBA00004245"/>
    </source>
</evidence>
<comment type="caution">
    <text evidence="12">The sequence shown here is derived from an EMBL/GenBank/DDBJ whole genome shotgun (WGS) entry which is preliminary data.</text>
</comment>
<keyword evidence="13" id="KW-1185">Reference proteome</keyword>
<dbReference type="CDD" id="cd13188">
    <property type="entry name" value="FERM_C_PTPN14_PTPN21"/>
    <property type="match status" value="1"/>
</dbReference>
<comment type="similarity">
    <text evidence="3">Belongs to the protein-tyrosine phosphatase family. Non-receptor class subfamily.</text>
</comment>
<dbReference type="GO" id="GO:0005856">
    <property type="term" value="C:cytoskeleton"/>
    <property type="evidence" value="ECO:0007669"/>
    <property type="project" value="UniProtKB-SubCell"/>
</dbReference>
<dbReference type="GO" id="GO:0071944">
    <property type="term" value="C:cell periphery"/>
    <property type="evidence" value="ECO:0007669"/>
    <property type="project" value="UniProtKB-ARBA"/>
</dbReference>
<feature type="domain" description="FERM" evidence="11">
    <location>
        <begin position="22"/>
        <end position="314"/>
    </location>
</feature>
<dbReference type="Pfam" id="PF09430">
    <property type="entry name" value="EMC7_beta-sandw"/>
    <property type="match status" value="1"/>
</dbReference>
<dbReference type="InterPro" id="IPR000387">
    <property type="entry name" value="Tyr_Pase_dom"/>
</dbReference>
<name>A0A8J2KJY5_9HEXA</name>
<evidence type="ECO:0000313" key="13">
    <source>
        <dbReference type="Proteomes" id="UP000708208"/>
    </source>
</evidence>
<dbReference type="InterPro" id="IPR000299">
    <property type="entry name" value="FERM_domain"/>
</dbReference>
<dbReference type="InterPro" id="IPR019747">
    <property type="entry name" value="FERM_CS"/>
</dbReference>
<keyword evidence="8" id="KW-0472">Membrane</keyword>
<dbReference type="PANTHER" id="PTHR45706">
    <property type="entry name" value="TYROSINE-PROTEIN PHOSPHATASE"/>
    <property type="match status" value="1"/>
</dbReference>
<dbReference type="PROSITE" id="PS50057">
    <property type="entry name" value="FERM_3"/>
    <property type="match status" value="1"/>
</dbReference>
<dbReference type="InterPro" id="IPR018979">
    <property type="entry name" value="FERM_N"/>
</dbReference>
<dbReference type="Pfam" id="PF00373">
    <property type="entry name" value="FERM_M"/>
    <property type="match status" value="1"/>
</dbReference>
<feature type="domain" description="Tyrosine specific protein phosphatases" evidence="10">
    <location>
        <begin position="898"/>
        <end position="972"/>
    </location>
</feature>
<evidence type="ECO:0000313" key="12">
    <source>
        <dbReference type="EMBL" id="CAG7818468.1"/>
    </source>
</evidence>
<dbReference type="FunFam" id="1.20.80.10:FF:000014">
    <property type="entry name" value="Tyrosine-protein phosphatase non-receptor type"/>
    <property type="match status" value="1"/>
</dbReference>
<evidence type="ECO:0000256" key="8">
    <source>
        <dbReference type="SAM" id="Phobius"/>
    </source>
</evidence>
<evidence type="ECO:0000259" key="9">
    <source>
        <dbReference type="PROSITE" id="PS50055"/>
    </source>
</evidence>
<reference evidence="12" key="1">
    <citation type="submission" date="2021-06" db="EMBL/GenBank/DDBJ databases">
        <authorList>
            <person name="Hodson N. C."/>
            <person name="Mongue J. A."/>
            <person name="Jaron S. K."/>
        </authorList>
    </citation>
    <scope>NUCLEOTIDE SEQUENCE</scope>
</reference>
<evidence type="ECO:0000256" key="7">
    <source>
        <dbReference type="SAM" id="MobiDB-lite"/>
    </source>
</evidence>
<evidence type="ECO:0000256" key="5">
    <source>
        <dbReference type="ARBA" id="ARBA00022949"/>
    </source>
</evidence>
<feature type="region of interest" description="Disordered" evidence="7">
    <location>
        <begin position="540"/>
        <end position="599"/>
    </location>
</feature>
<evidence type="ECO:0000256" key="2">
    <source>
        <dbReference type="ARBA" id="ARBA00004282"/>
    </source>
</evidence>
<dbReference type="Pfam" id="PF09380">
    <property type="entry name" value="FERM_C"/>
    <property type="match status" value="1"/>
</dbReference>
<dbReference type="GO" id="GO:0004725">
    <property type="term" value="F:protein tyrosine phosphatase activity"/>
    <property type="evidence" value="ECO:0007669"/>
    <property type="project" value="InterPro"/>
</dbReference>
<organism evidence="12 13">
    <name type="scientific">Allacma fusca</name>
    <dbReference type="NCBI Taxonomy" id="39272"/>
    <lineage>
        <taxon>Eukaryota</taxon>
        <taxon>Metazoa</taxon>
        <taxon>Ecdysozoa</taxon>
        <taxon>Arthropoda</taxon>
        <taxon>Hexapoda</taxon>
        <taxon>Collembola</taxon>
        <taxon>Symphypleona</taxon>
        <taxon>Sminthuridae</taxon>
        <taxon>Allacma</taxon>
    </lineage>
</organism>
<dbReference type="CDD" id="cd14473">
    <property type="entry name" value="FERM_B-lobe"/>
    <property type="match status" value="1"/>
</dbReference>
<dbReference type="GO" id="GO:0009887">
    <property type="term" value="P:animal organ morphogenesis"/>
    <property type="evidence" value="ECO:0007669"/>
    <property type="project" value="UniProtKB-ARBA"/>
</dbReference>
<feature type="region of interest" description="Disordered" evidence="7">
    <location>
        <begin position="513"/>
        <end position="532"/>
    </location>
</feature>
<dbReference type="AlphaFoldDB" id="A0A8J2KJY5"/>
<dbReference type="SMART" id="SM01196">
    <property type="entry name" value="FERM_C"/>
    <property type="match status" value="1"/>
</dbReference>
<dbReference type="PROSITE" id="PS50055">
    <property type="entry name" value="TYR_PHOSPHATASE_PTP"/>
    <property type="match status" value="1"/>
</dbReference>
<feature type="region of interest" description="Disordered" evidence="7">
    <location>
        <begin position="1178"/>
        <end position="1201"/>
    </location>
</feature>
<dbReference type="PANTHER" id="PTHR45706:SF1">
    <property type="entry name" value="PEZ, ISOFORM A"/>
    <property type="match status" value="1"/>
</dbReference>
<dbReference type="SMART" id="SM00194">
    <property type="entry name" value="PTPc"/>
    <property type="match status" value="1"/>
</dbReference>
<dbReference type="InterPro" id="IPR019749">
    <property type="entry name" value="Band_41_domain"/>
</dbReference>
<dbReference type="GO" id="GO:0070161">
    <property type="term" value="C:anchoring junction"/>
    <property type="evidence" value="ECO:0007669"/>
    <property type="project" value="UniProtKB-SubCell"/>
</dbReference>
<evidence type="ECO:0000256" key="3">
    <source>
        <dbReference type="ARBA" id="ARBA00009649"/>
    </source>
</evidence>
<feature type="transmembrane region" description="Helical" evidence="8">
    <location>
        <begin position="1126"/>
        <end position="1146"/>
    </location>
</feature>
<feature type="compositionally biased region" description="Low complexity" evidence="7">
    <location>
        <begin position="671"/>
        <end position="680"/>
    </location>
</feature>
<feature type="compositionally biased region" description="Basic residues" evidence="7">
    <location>
        <begin position="1192"/>
        <end position="1201"/>
    </location>
</feature>
<dbReference type="EMBL" id="CAJVCH010421826">
    <property type="protein sequence ID" value="CAG7818468.1"/>
    <property type="molecule type" value="Genomic_DNA"/>
</dbReference>
<feature type="compositionally biased region" description="Basic and acidic residues" evidence="7">
    <location>
        <begin position="704"/>
        <end position="714"/>
    </location>
</feature>
<dbReference type="CDD" id="cd17099">
    <property type="entry name" value="FERM_F1_PTPN14_like"/>
    <property type="match status" value="1"/>
</dbReference>
<keyword evidence="8" id="KW-0812">Transmembrane</keyword>
<accession>A0A8J2KJY5</accession>
<keyword evidence="4" id="KW-0963">Cytoplasm</keyword>
<dbReference type="SMART" id="SM00295">
    <property type="entry name" value="B41"/>
    <property type="match status" value="1"/>
</dbReference>
<dbReference type="Pfam" id="PF09379">
    <property type="entry name" value="FERM_N"/>
    <property type="match status" value="1"/>
</dbReference>
<keyword evidence="5" id="KW-0965">Cell junction</keyword>
<proteinExistence type="inferred from homology"/>
<dbReference type="Pfam" id="PF00102">
    <property type="entry name" value="Y_phosphatase"/>
    <property type="match status" value="1"/>
</dbReference>